<dbReference type="GO" id="GO:0016887">
    <property type="term" value="F:ATP hydrolysis activity"/>
    <property type="evidence" value="ECO:0007669"/>
    <property type="project" value="RHEA"/>
</dbReference>
<evidence type="ECO:0000256" key="3">
    <source>
        <dbReference type="ARBA" id="ARBA00022490"/>
    </source>
</evidence>
<dbReference type="InterPro" id="IPR023405">
    <property type="entry name" value="Topo_IA_core_domain"/>
</dbReference>
<evidence type="ECO:0000256" key="2">
    <source>
        <dbReference type="ARBA" id="ARBA00011245"/>
    </source>
</evidence>
<dbReference type="GO" id="GO:0160097">
    <property type="term" value="F:reverse gyrase activity"/>
    <property type="evidence" value="ECO:0007669"/>
    <property type="project" value="UniProtKB-UniRule"/>
</dbReference>
<dbReference type="CDD" id="cd18798">
    <property type="entry name" value="SF2_C_reverse_gyrase"/>
    <property type="match status" value="1"/>
</dbReference>
<accession>C4FHQ9</accession>
<dbReference type="Proteomes" id="UP000005540">
    <property type="component" value="Unassembled WGS sequence"/>
</dbReference>
<dbReference type="PROSITE" id="PS51192">
    <property type="entry name" value="HELICASE_ATP_BIND_1"/>
    <property type="match status" value="1"/>
</dbReference>
<name>C4FHQ9_9AQUI</name>
<reference evidence="20 21" key="1">
    <citation type="submission" date="2009-04" db="EMBL/GenBank/DDBJ databases">
        <authorList>
            <person name="Reysenbach A.-L."/>
            <person name="Heidelberg J.F."/>
            <person name="Nelson W.C."/>
        </authorList>
    </citation>
    <scope>NUCLEOTIDE SEQUENCE [LARGE SCALE GENOMIC DNA]</scope>
    <source>
        <strain evidence="20 21">SS-5</strain>
    </source>
</reference>
<feature type="active site" description="O-(5'-phospho-DNA)-tyrosine intermediate" evidence="14">
    <location>
        <position position="891"/>
    </location>
</feature>
<evidence type="ECO:0000259" key="17">
    <source>
        <dbReference type="PROSITE" id="PS51192"/>
    </source>
</evidence>
<dbReference type="GO" id="GO:0005737">
    <property type="term" value="C:cytoplasm"/>
    <property type="evidence" value="ECO:0007669"/>
    <property type="project" value="UniProtKB-SubCell"/>
</dbReference>
<evidence type="ECO:0000256" key="10">
    <source>
        <dbReference type="ARBA" id="ARBA00023125"/>
    </source>
</evidence>
<dbReference type="OrthoDB" id="9804262at2"/>
<dbReference type="PROSITE" id="PS50880">
    <property type="entry name" value="TOPRIM"/>
    <property type="match status" value="1"/>
</dbReference>
<keyword evidence="6 14" id="KW-0863">Zinc-finger</keyword>
<dbReference type="InterPro" id="IPR027417">
    <property type="entry name" value="P-loop_NTPase"/>
</dbReference>
<comment type="similarity">
    <text evidence="14">In the C-terminal section; belongs to the type IA topoisomerase family.</text>
</comment>
<organism evidence="20 21">
    <name type="scientific">Sulfurihydrogenibium yellowstonense SS-5</name>
    <dbReference type="NCBI Taxonomy" id="432331"/>
    <lineage>
        <taxon>Bacteria</taxon>
        <taxon>Pseudomonadati</taxon>
        <taxon>Aquificota</taxon>
        <taxon>Aquificia</taxon>
        <taxon>Aquificales</taxon>
        <taxon>Hydrogenothermaceae</taxon>
        <taxon>Sulfurihydrogenibium</taxon>
    </lineage>
</organism>
<dbReference type="InterPro" id="IPR040569">
    <property type="entry name" value="Znf_Rg"/>
</dbReference>
<evidence type="ECO:0000256" key="6">
    <source>
        <dbReference type="ARBA" id="ARBA00022771"/>
    </source>
</evidence>
<keyword evidence="7 14" id="KW-0862">Zinc</keyword>
<evidence type="ECO:0000256" key="11">
    <source>
        <dbReference type="ARBA" id="ARBA00023235"/>
    </source>
</evidence>
<evidence type="ECO:0000256" key="8">
    <source>
        <dbReference type="ARBA" id="ARBA00022840"/>
    </source>
</evidence>
<evidence type="ECO:0000256" key="4">
    <source>
        <dbReference type="ARBA" id="ARBA00022723"/>
    </source>
</evidence>
<dbReference type="RefSeq" id="WP_007545468.1">
    <property type="nucleotide sequence ID" value="NZ_ABZS01000005.1"/>
</dbReference>
<dbReference type="Pfam" id="PF17915">
    <property type="entry name" value="zf_Rg"/>
    <property type="match status" value="1"/>
</dbReference>
<feature type="region of interest" description="Topoisomerase I" evidence="14">
    <location>
        <begin position="593"/>
        <end position="1144"/>
    </location>
</feature>
<comment type="similarity">
    <text evidence="12 14">In the N-terminal section; belongs to the DEAD box helicase family. DDVD subfamily.</text>
</comment>
<dbReference type="HAMAP" id="MF_01125">
    <property type="entry name" value="Reverse_gyrase"/>
    <property type="match status" value="1"/>
</dbReference>
<protein>
    <recommendedName>
        <fullName evidence="14 15">Reverse gyrase</fullName>
        <ecNumber evidence="14">5.6.2.-</ecNumber>
    </recommendedName>
</protein>
<comment type="catalytic activity">
    <reaction evidence="13 14 15">
        <text>ATP + H2O = ADP + phosphate + H(+)</text>
        <dbReference type="Rhea" id="RHEA:13065"/>
        <dbReference type="ChEBI" id="CHEBI:15377"/>
        <dbReference type="ChEBI" id="CHEBI:15378"/>
        <dbReference type="ChEBI" id="CHEBI:30616"/>
        <dbReference type="ChEBI" id="CHEBI:43474"/>
        <dbReference type="ChEBI" id="CHEBI:456216"/>
    </reaction>
</comment>
<evidence type="ECO:0000256" key="14">
    <source>
        <dbReference type="HAMAP-Rule" id="MF_01125"/>
    </source>
</evidence>
<dbReference type="InterPro" id="IPR011545">
    <property type="entry name" value="DEAD/DEAH_box_helicase_dom"/>
</dbReference>
<dbReference type="InterPro" id="IPR003601">
    <property type="entry name" value="Topo_IA_2"/>
</dbReference>
<evidence type="ECO:0000256" key="5">
    <source>
        <dbReference type="ARBA" id="ARBA00022741"/>
    </source>
</evidence>
<comment type="function">
    <text evidence="14">Modifies the topological state of DNA by introducing positive supercoils in an ATP-dependent process, increasing the linking number in steps of +1. Binds to single-stranded DNA, transiently cleaves and then rejoins the ends, introducing a positive supercoil in the process. The scissile phosphodiester is attacked by the catalytic tyrosine of the enzyme, resulting in the formation of a DNA-(5'-phosphotyrosyl)-enzyme intermediate. Probably involved in rewinding DNA strands in regions of the chromosome that have opened up to allow replication, transcription, DNA repair and/or for DNA protection.</text>
</comment>
<feature type="domain" description="RG N-terminal-type" evidence="18">
    <location>
        <begin position="1"/>
        <end position="39"/>
    </location>
</feature>
<comment type="domain">
    <text evidence="14">Introduction of positive supercoils requires the cooperation of both domains. The helicase-like domain probably does not directly unwind DNA, but more likely acts by driving ATP-dependent conformational changes within the whole enzyme. A beta hairpin in the 'latch' region of the N-terminal domain plays a regulatory role in the enzyme, repressing topoisomerase activity in the absence of ATP and preventing the enzyme from acting as an ATP-independent relaxing enzyme; it also helps to coordinate nucleotide hydrolysis by the ATPase domain with the supercoiling activity of the topoisomerase domain.</text>
</comment>
<keyword evidence="14" id="KW-0378">Hydrolase</keyword>
<dbReference type="InterPro" id="IPR003602">
    <property type="entry name" value="Topo_IA_DNA-bd_dom"/>
</dbReference>
<keyword evidence="5 14" id="KW-0547">Nucleotide-binding</keyword>
<dbReference type="SMART" id="SM00437">
    <property type="entry name" value="TOP1Ac"/>
    <property type="match status" value="1"/>
</dbReference>
<dbReference type="InterPro" id="IPR005736">
    <property type="entry name" value="Reverse_gyrase"/>
</dbReference>
<dbReference type="InterPro" id="IPR013826">
    <property type="entry name" value="Topo_IA_cen_sub3"/>
</dbReference>
<gene>
    <name evidence="14 20" type="primary">rgy</name>
    <name evidence="20" type="ORF">SULYE_0087</name>
</gene>
<evidence type="ECO:0000256" key="13">
    <source>
        <dbReference type="ARBA" id="ARBA00049360"/>
    </source>
</evidence>
<dbReference type="Gene3D" id="1.10.460.10">
    <property type="entry name" value="Topoisomerase I, domain 2"/>
    <property type="match status" value="1"/>
</dbReference>
<keyword evidence="11 14" id="KW-0413">Isomerase</keyword>
<dbReference type="InterPro" id="IPR013497">
    <property type="entry name" value="Topo_IA_cen"/>
</dbReference>
<keyword evidence="8 14" id="KW-0067">ATP-binding</keyword>
<evidence type="ECO:0000256" key="1">
    <source>
        <dbReference type="ARBA" id="ARBA00004496"/>
    </source>
</evidence>
<dbReference type="GO" id="GO:0008270">
    <property type="term" value="F:zinc ion binding"/>
    <property type="evidence" value="ECO:0007669"/>
    <property type="project" value="UniProtKB-UniRule"/>
</dbReference>
<dbReference type="Gene3D" id="3.40.50.300">
    <property type="entry name" value="P-loop containing nucleotide triphosphate hydrolases"/>
    <property type="match status" value="3"/>
</dbReference>
<feature type="binding site" evidence="14">
    <location>
        <position position="78"/>
    </location>
    <ligand>
        <name>ATP</name>
        <dbReference type="ChEBI" id="CHEBI:30616"/>
    </ligand>
</feature>
<dbReference type="PROSITE" id="PS52036">
    <property type="entry name" value="ZF_RG_N"/>
    <property type="match status" value="1"/>
</dbReference>
<dbReference type="Pfam" id="PF01751">
    <property type="entry name" value="Toprim"/>
    <property type="match status" value="1"/>
</dbReference>
<evidence type="ECO:0000259" key="16">
    <source>
        <dbReference type="PROSITE" id="PS50880"/>
    </source>
</evidence>
<evidence type="ECO:0000259" key="18">
    <source>
        <dbReference type="PROSITE" id="PS52036"/>
    </source>
</evidence>
<evidence type="ECO:0000259" key="19">
    <source>
        <dbReference type="PROSITE" id="PS52039"/>
    </source>
</evidence>
<comment type="cofactor">
    <cofactor evidence="14">
        <name>Zn(2+)</name>
        <dbReference type="ChEBI" id="CHEBI:29105"/>
    </cofactor>
    <text evidence="14">Binds 1 or 2 zinc ions per subunit.</text>
</comment>
<comment type="subcellular location">
    <subcellularLocation>
        <location evidence="1 14">Cytoplasm</location>
    </subcellularLocation>
</comment>
<evidence type="ECO:0000256" key="12">
    <source>
        <dbReference type="ARBA" id="ARBA00043976"/>
    </source>
</evidence>
<proteinExistence type="inferred from homology"/>
<feature type="domain" description="Topo IA-type catalytic" evidence="19">
    <location>
        <begin position="744"/>
        <end position="1142"/>
    </location>
</feature>
<feature type="domain" description="Helicase ATP-binding" evidence="17">
    <location>
        <begin position="82"/>
        <end position="289"/>
    </location>
</feature>
<evidence type="ECO:0000256" key="15">
    <source>
        <dbReference type="RuleBase" id="RU004026"/>
    </source>
</evidence>
<dbReference type="GO" id="GO:0003677">
    <property type="term" value="F:DNA binding"/>
    <property type="evidence" value="ECO:0007669"/>
    <property type="project" value="UniProtKB-UniRule"/>
</dbReference>
<comment type="function">
    <text evidence="15">Modifies the topological state of DNA by introducing positive supercoils in an ATP-dependent process, increasing the linking number in steps of +1. Binds to single-stranded DNA, transiently cleaves and then rejoins the ends, introducing a positive supercoil in the process. The scissile phosphodiester is attacked by the catalytic tyrosine of the enzyme, resulting in the formation of a DNA-(5'-phosphotyrosyl)-enzyme intermediate. Involved in rewinding DNA strands in regions of the chromosome that have opened up to allow replication, transcription, DNA repair and/or for DNA protection.</text>
</comment>
<dbReference type="Gene3D" id="2.60.510.20">
    <property type="match status" value="1"/>
</dbReference>
<dbReference type="SUPFAM" id="SSF56712">
    <property type="entry name" value="Prokaryotic type I DNA topoisomerase"/>
    <property type="match status" value="1"/>
</dbReference>
<keyword evidence="4 14" id="KW-0479">Metal-binding</keyword>
<evidence type="ECO:0000256" key="7">
    <source>
        <dbReference type="ARBA" id="ARBA00022833"/>
    </source>
</evidence>
<dbReference type="EMBL" id="ABZS01000005">
    <property type="protein sequence ID" value="EEP61379.1"/>
    <property type="molecule type" value="Genomic_DNA"/>
</dbReference>
<keyword evidence="21" id="KW-1185">Reference proteome</keyword>
<dbReference type="PANTHER" id="PTHR43505">
    <property type="entry name" value="REVERSE GYRASE"/>
    <property type="match status" value="1"/>
</dbReference>
<dbReference type="Gene3D" id="3.40.50.140">
    <property type="match status" value="1"/>
</dbReference>
<dbReference type="InterPro" id="IPR014001">
    <property type="entry name" value="Helicase_ATP-bd"/>
</dbReference>
<dbReference type="GO" id="GO:0005524">
    <property type="term" value="F:ATP binding"/>
    <property type="evidence" value="ECO:0007669"/>
    <property type="project" value="UniProtKB-UniRule"/>
</dbReference>
<comment type="subunit">
    <text evidence="2 14">Monomer.</text>
</comment>
<dbReference type="Pfam" id="PF01131">
    <property type="entry name" value="Topoisom_bac"/>
    <property type="match status" value="1"/>
</dbReference>
<evidence type="ECO:0000313" key="20">
    <source>
        <dbReference type="EMBL" id="EEP61379.1"/>
    </source>
</evidence>
<dbReference type="SMART" id="SM00436">
    <property type="entry name" value="TOP1Bc"/>
    <property type="match status" value="1"/>
</dbReference>
<feature type="domain" description="Toprim" evidence="16">
    <location>
        <begin position="597"/>
        <end position="728"/>
    </location>
</feature>
<dbReference type="Gene3D" id="1.10.290.10">
    <property type="entry name" value="Topoisomerase I, domain 4"/>
    <property type="match status" value="1"/>
</dbReference>
<dbReference type="InterPro" id="IPR006171">
    <property type="entry name" value="TOPRIM_dom"/>
</dbReference>
<keyword evidence="10 14" id="KW-0238">DNA-binding</keyword>
<dbReference type="PRINTS" id="PR00417">
    <property type="entry name" value="PRTPISMRASEI"/>
</dbReference>
<dbReference type="Pfam" id="PF00270">
    <property type="entry name" value="DEAD"/>
    <property type="match status" value="1"/>
</dbReference>
<dbReference type="SUPFAM" id="SSF52540">
    <property type="entry name" value="P-loop containing nucleoside triphosphate hydrolases"/>
    <property type="match status" value="2"/>
</dbReference>
<dbReference type="NCBIfam" id="TIGR01054">
    <property type="entry name" value="rgy"/>
    <property type="match status" value="1"/>
</dbReference>
<comment type="caution">
    <text evidence="20">The sequence shown here is derived from an EMBL/GenBank/DDBJ whole genome shotgun (WGS) entry which is preliminary data.</text>
</comment>
<dbReference type="CDD" id="cd00186">
    <property type="entry name" value="TOP1Ac"/>
    <property type="match status" value="1"/>
</dbReference>
<keyword evidence="3 14" id="KW-0963">Cytoplasm</keyword>
<keyword evidence="9 14" id="KW-0799">Topoisomerase</keyword>
<dbReference type="PANTHER" id="PTHR43505:SF1">
    <property type="entry name" value="REVERSE GYRASE"/>
    <property type="match status" value="1"/>
</dbReference>
<dbReference type="GO" id="GO:0006265">
    <property type="term" value="P:DNA topological change"/>
    <property type="evidence" value="ECO:0007669"/>
    <property type="project" value="UniProtKB-UniRule"/>
</dbReference>
<dbReference type="SMART" id="SM00493">
    <property type="entry name" value="TOPRIM"/>
    <property type="match status" value="1"/>
</dbReference>
<dbReference type="AlphaFoldDB" id="C4FHQ9"/>
<dbReference type="EC" id="5.6.2.-" evidence="14"/>
<dbReference type="InterPro" id="IPR013824">
    <property type="entry name" value="Topo_IA_cen_sub1"/>
</dbReference>
<dbReference type="SMART" id="SM00487">
    <property type="entry name" value="DEXDc"/>
    <property type="match status" value="1"/>
</dbReference>
<comment type="miscellaneous">
    <text evidence="14">This enzyme is the only unique feature of hyperthermophilic bacteria/archaea known and seems to be essential for adaptation to life at high temperatures. It may play a role in stabilization of DNA at high temperatures.</text>
</comment>
<dbReference type="GO" id="GO:0008094">
    <property type="term" value="F:ATP-dependent activity, acting on DNA"/>
    <property type="evidence" value="ECO:0007669"/>
    <property type="project" value="UniProtKB-UniRule"/>
</dbReference>
<evidence type="ECO:0000313" key="21">
    <source>
        <dbReference type="Proteomes" id="UP000005540"/>
    </source>
</evidence>
<evidence type="ECO:0000256" key="9">
    <source>
        <dbReference type="ARBA" id="ARBA00023029"/>
    </source>
</evidence>
<dbReference type="GO" id="GO:0006260">
    <property type="term" value="P:DNA replication"/>
    <property type="evidence" value="ECO:0007669"/>
    <property type="project" value="UniProtKB-UniRule"/>
</dbReference>
<dbReference type="CDD" id="cd17924">
    <property type="entry name" value="DDXDc_reverse_gyrase"/>
    <property type="match status" value="1"/>
</dbReference>
<sequence>MIASIFKNLCPNCSGDITSERLYKGFPCDKCLPQEPKEDVCDVLDKGKFKKLCDIDDEVNNWQNFFRKLIGSHPWSLQITWAKRFFLNRSFALLAPTGIGKTSFGLSIASYIAQKDKKSYVILPTKLLVNQTVKKLTQIFKLKEDQILFFGEENKKEKEAKLERFKDGDFSVLITTSMFLYKNHDKIPKDFSLVFVDDVDSFLKTAKNIDKALYLLGFDEKDINLALEVIKLKAKQNKTDEDWNKINQLTEKLRKIEAKRKGVLIVSSATSNPKSNRIKLFRELLGFEVGTPTFYLRNIIDSYDDIENHELSELIKKLGKGGLVFIPSDKKKEYTEEVKEYLTKKGVTAATYEEIDDEILKKYENGKIDVLIGISSYRNPLARGIDLPHVIRYAIFYGVPKIVLSLKFESNLSHLLWALSSIRAYILKKFPQYAVQIDKWITQLKKYQYLTEEFLQNNPNLKEKVDNLRLEVGQFLNSEEIINLLKESNEVTLRKDEDGYKLVVSDVTGYLQASGRTSRMYSGGITKGLSVILIDDKKAFNHLQKRVRWFSDDIEFVDFKSIDLDKILKEIDLDREKVRKILKGEIKFEKVESILKPVLIVVESPNKARTIANFFGKAIRRRVNDHEILETSVDDRYLMITASFGHILDLNKELGYHGVFVKDHIEPVYESIEGKEEIIESIRSVSFESLEVYVATDPDTEGEKIGWDVELLLKPYVKNIQRMEFHEVTKKAIINAIKNPRDFDENLVKAQIVRRVADRWVGFEYSQLLQKAFGKNWLSAGRVQTPVLGWIIEREKERKQKIYRITITLGQNSRKLELDIDYQNKQDAENIFNNLNNIEIIVKEIKEEEKNPLPPYRTDTMLKDASDRYRFSLPKTMELAQDLFELGYITYHRTDSTRVSDVGIALAREYIEEAFGKDYFQARVWGEGGAHECIRPTRAMETEELKSMILSGQYEGLTFDHIKLYDLIFKRFIASQMRAVKFKAKDVIIKGFGFELEKVLHTDIIQDGWNKILPAELHPDLEGIIDISNNKQFKIVPKAFPFTHGELVFRMKERGIGRPSTYATIIAKLLERKYVIEKKGLLFPTSMGIKVYQYLNSLEHVREFLSEEFTRKLEELMDKVEVGEKDYEAILFELFEKIKLRHDS</sequence>
<dbReference type="PROSITE" id="PS52039">
    <property type="entry name" value="TOPO_IA_2"/>
    <property type="match status" value="1"/>
</dbReference>